<reference evidence="8" key="2">
    <citation type="journal article" date="2021" name="Sci. Rep.">
        <title>The distribution of antibiotic resistance genes in chicken gut microbiota commensals.</title>
        <authorList>
            <person name="Juricova H."/>
            <person name="Matiasovicova J."/>
            <person name="Kubasova T."/>
            <person name="Cejkova D."/>
            <person name="Rychlik I."/>
        </authorList>
    </citation>
    <scope>NUCLEOTIDE SEQUENCE</scope>
    <source>
        <strain evidence="8">An559</strain>
    </source>
</reference>
<reference evidence="8" key="1">
    <citation type="submission" date="2020-08" db="EMBL/GenBank/DDBJ databases">
        <authorList>
            <person name="Cejkova D."/>
            <person name="Kubasova T."/>
            <person name="Jahodarova E."/>
            <person name="Rychlik I."/>
        </authorList>
    </citation>
    <scope>NUCLEOTIDE SEQUENCE</scope>
    <source>
        <strain evidence="8">An559</strain>
    </source>
</reference>
<feature type="binding site" evidence="7">
    <location>
        <position position="131"/>
    </location>
    <ligand>
        <name>[2Fe-2S] cluster</name>
        <dbReference type="ChEBI" id="CHEBI:190135"/>
    </ligand>
</feature>
<feature type="binding site" evidence="7">
    <location>
        <position position="95"/>
    </location>
    <ligand>
        <name>[2Fe-2S] cluster</name>
        <dbReference type="ChEBI" id="CHEBI:190135"/>
    </ligand>
</feature>
<dbReference type="RefSeq" id="WP_204446874.1">
    <property type="nucleotide sequence ID" value="NZ_JACJKY010000012.1"/>
</dbReference>
<dbReference type="Gene3D" id="3.40.30.10">
    <property type="entry name" value="Glutaredoxin"/>
    <property type="match status" value="1"/>
</dbReference>
<dbReference type="InterPro" id="IPR041921">
    <property type="entry name" value="NuoE_N"/>
</dbReference>
<comment type="similarity">
    <text evidence="1">Belongs to the complex I 24 kDa subunit family.</text>
</comment>
<dbReference type="Pfam" id="PF01257">
    <property type="entry name" value="2Fe-2S_thioredx"/>
    <property type="match status" value="1"/>
</dbReference>
<keyword evidence="3 7" id="KW-0479">Metal-binding</keyword>
<feature type="binding site" evidence="7">
    <location>
        <position position="135"/>
    </location>
    <ligand>
        <name>[2Fe-2S] cluster</name>
        <dbReference type="ChEBI" id="CHEBI:190135"/>
    </ligand>
</feature>
<evidence type="ECO:0000256" key="6">
    <source>
        <dbReference type="ARBA" id="ARBA00034078"/>
    </source>
</evidence>
<comment type="cofactor">
    <cofactor evidence="6">
        <name>[2Fe-2S] cluster</name>
        <dbReference type="ChEBI" id="CHEBI:190135"/>
    </cofactor>
</comment>
<evidence type="ECO:0000256" key="1">
    <source>
        <dbReference type="ARBA" id="ARBA00010643"/>
    </source>
</evidence>
<dbReference type="FunFam" id="3.40.30.10:FF:000015">
    <property type="entry name" value="NADH-quinone oxidoreductase subunit E"/>
    <property type="match status" value="1"/>
</dbReference>
<evidence type="ECO:0000313" key="9">
    <source>
        <dbReference type="Proteomes" id="UP000774750"/>
    </source>
</evidence>
<dbReference type="FunFam" id="1.10.10.1590:FF:000001">
    <property type="entry name" value="NADH-quinone oxidoreductase subunit E"/>
    <property type="match status" value="1"/>
</dbReference>
<dbReference type="GO" id="GO:0051537">
    <property type="term" value="F:2 iron, 2 sulfur cluster binding"/>
    <property type="evidence" value="ECO:0007669"/>
    <property type="project" value="UniProtKB-KW"/>
</dbReference>
<dbReference type="Gene3D" id="1.10.10.1590">
    <property type="entry name" value="NADH-quinone oxidoreductase subunit E"/>
    <property type="match status" value="1"/>
</dbReference>
<dbReference type="InterPro" id="IPR002023">
    <property type="entry name" value="NuoE-like"/>
</dbReference>
<evidence type="ECO:0000256" key="5">
    <source>
        <dbReference type="ARBA" id="ARBA00023014"/>
    </source>
</evidence>
<keyword evidence="2 7" id="KW-0001">2Fe-2S</keyword>
<keyword evidence="9" id="KW-1185">Reference proteome</keyword>
<dbReference type="CDD" id="cd03064">
    <property type="entry name" value="TRX_Fd_NuoE"/>
    <property type="match status" value="1"/>
</dbReference>
<dbReference type="InterPro" id="IPR028431">
    <property type="entry name" value="NADP_DH_HndA-like"/>
</dbReference>
<dbReference type="InterPro" id="IPR042128">
    <property type="entry name" value="NuoE_dom"/>
</dbReference>
<feature type="binding site" evidence="7">
    <location>
        <position position="90"/>
    </location>
    <ligand>
        <name>[2Fe-2S] cluster</name>
        <dbReference type="ChEBI" id="CHEBI:190135"/>
    </ligand>
</feature>
<evidence type="ECO:0000256" key="3">
    <source>
        <dbReference type="ARBA" id="ARBA00022723"/>
    </source>
</evidence>
<dbReference type="EMBL" id="JACJKY010000012">
    <property type="protein sequence ID" value="MBM6921201.1"/>
    <property type="molecule type" value="Genomic_DNA"/>
</dbReference>
<organism evidence="8 9">
    <name type="scientific">Merdimmobilis hominis</name>
    <dbReference type="NCBI Taxonomy" id="2897707"/>
    <lineage>
        <taxon>Bacteria</taxon>
        <taxon>Bacillati</taxon>
        <taxon>Bacillota</taxon>
        <taxon>Clostridia</taxon>
        <taxon>Eubacteriales</taxon>
        <taxon>Oscillospiraceae</taxon>
        <taxon>Merdimmobilis</taxon>
    </lineage>
</organism>
<dbReference type="PIRSF" id="PIRSF000216">
    <property type="entry name" value="NADH_DH_24kDa"/>
    <property type="match status" value="1"/>
</dbReference>
<evidence type="ECO:0000313" key="8">
    <source>
        <dbReference type="EMBL" id="MBM6921201.1"/>
    </source>
</evidence>
<accession>A0A938X8K3</accession>
<keyword evidence="4 7" id="KW-0408">Iron</keyword>
<evidence type="ECO:0000256" key="2">
    <source>
        <dbReference type="ARBA" id="ARBA00022714"/>
    </source>
</evidence>
<keyword evidence="5 7" id="KW-0411">Iron-sulfur</keyword>
<proteinExistence type="inferred from homology"/>
<dbReference type="PANTHER" id="PTHR43342:SF2">
    <property type="entry name" value="POTENTIAL NAD-REDUCING HYDROGENASE SUBUNIT"/>
    <property type="match status" value="1"/>
</dbReference>
<evidence type="ECO:0000256" key="4">
    <source>
        <dbReference type="ARBA" id="ARBA00023004"/>
    </source>
</evidence>
<dbReference type="AlphaFoldDB" id="A0A938X8K3"/>
<dbReference type="InterPro" id="IPR036249">
    <property type="entry name" value="Thioredoxin-like_sf"/>
</dbReference>
<comment type="caution">
    <text evidence="8">The sequence shown here is derived from an EMBL/GenBank/DDBJ whole genome shotgun (WGS) entry which is preliminary data.</text>
</comment>
<name>A0A938X8K3_9FIRM</name>
<gene>
    <name evidence="8" type="ORF">H6A12_08550</name>
</gene>
<dbReference type="GO" id="GO:0046872">
    <property type="term" value="F:metal ion binding"/>
    <property type="evidence" value="ECO:0007669"/>
    <property type="project" value="UniProtKB-KW"/>
</dbReference>
<evidence type="ECO:0000256" key="7">
    <source>
        <dbReference type="PIRSR" id="PIRSR000216-1"/>
    </source>
</evidence>
<dbReference type="Proteomes" id="UP000774750">
    <property type="component" value="Unassembled WGS sequence"/>
</dbReference>
<dbReference type="SUPFAM" id="SSF52833">
    <property type="entry name" value="Thioredoxin-like"/>
    <property type="match status" value="1"/>
</dbReference>
<dbReference type="PANTHER" id="PTHR43342">
    <property type="entry name" value="NADH-QUINONE OXIDOREDUCTASE, E SUBUNIT"/>
    <property type="match status" value="1"/>
</dbReference>
<dbReference type="GO" id="GO:0016491">
    <property type="term" value="F:oxidoreductase activity"/>
    <property type="evidence" value="ECO:0007669"/>
    <property type="project" value="InterPro"/>
</dbReference>
<protein>
    <submittedName>
        <fullName evidence="8">NAD(P)H-dependent oxidoreductase subunit E</fullName>
    </submittedName>
</protein>
<sequence>MATKTATVPFSGTPEQEKRLSDVIHAHLNDKGALMPVLQKAQDIYGYLPIEVQKMIAVGLNVPLEEVYGVATFYSQFSLYPKGQYKISVCLGTACYVKGAGDVFEALCKKLNIKSGECTPDGRFSLDACRCVGACGLAPVLTVNDEVYGKVTVDDIDTILSKYQTA</sequence>
<comment type="cofactor">
    <cofactor evidence="7">
        <name>[2Fe-2S] cluster</name>
        <dbReference type="ChEBI" id="CHEBI:190135"/>
    </cofactor>
    <text evidence="7">Binds 1 [2Fe-2S] cluster.</text>
</comment>